<dbReference type="Proteomes" id="UP000242763">
    <property type="component" value="Unassembled WGS sequence"/>
</dbReference>
<feature type="compositionally biased region" description="Low complexity" evidence="1">
    <location>
        <begin position="14"/>
        <end position="24"/>
    </location>
</feature>
<reference evidence="5" key="1">
    <citation type="submission" date="2016-10" db="EMBL/GenBank/DDBJ databases">
        <authorList>
            <person name="Varghese N."/>
            <person name="Submissions S."/>
        </authorList>
    </citation>
    <scope>NUCLEOTIDE SEQUENCE [LARGE SCALE GENOMIC DNA]</scope>
    <source>
        <strain evidence="5">DSM 21857</strain>
    </source>
</reference>
<dbReference type="EMBL" id="FORF01000003">
    <property type="protein sequence ID" value="SFI55049.1"/>
    <property type="molecule type" value="Genomic_DNA"/>
</dbReference>
<keyword evidence="2" id="KW-0812">Transmembrane</keyword>
<sequence length="232" mass="24054">MKRFFRAKPPKETPFLSPLSQQSSPPISFSERLPSALAPIAFTIVGGLALVVVIASLLHTADIEAQAPAQQEPAATIAQTASVQPATPPAQEPAAVTEATISDEGATVQAAPDPAATGSILSAIPTGNALLPSVEVAETEAEIAALESNQRARGHDASDSTSGQTAIGTADNLRNATTTGHVNMRSGPSDEAEVLAVVPARTRIQAEADCNWCATVYEGRSGYVYKSFLSYE</sequence>
<dbReference type="Gene3D" id="2.30.30.40">
    <property type="entry name" value="SH3 Domains"/>
    <property type="match status" value="1"/>
</dbReference>
<evidence type="ECO:0000256" key="2">
    <source>
        <dbReference type="SAM" id="Phobius"/>
    </source>
</evidence>
<keyword evidence="2" id="KW-0472">Membrane</keyword>
<dbReference type="InterPro" id="IPR003646">
    <property type="entry name" value="SH3-like_bac-type"/>
</dbReference>
<keyword evidence="5" id="KW-1185">Reference proteome</keyword>
<feature type="compositionally biased region" description="Low complexity" evidence="1">
    <location>
        <begin position="74"/>
        <end position="85"/>
    </location>
</feature>
<dbReference type="STRING" id="1121003.SAMN03080618_00784"/>
<organism evidence="4 5">
    <name type="scientific">Aquamicrobium aerolatum DSM 21857</name>
    <dbReference type="NCBI Taxonomy" id="1121003"/>
    <lineage>
        <taxon>Bacteria</taxon>
        <taxon>Pseudomonadati</taxon>
        <taxon>Pseudomonadota</taxon>
        <taxon>Alphaproteobacteria</taxon>
        <taxon>Hyphomicrobiales</taxon>
        <taxon>Phyllobacteriaceae</taxon>
        <taxon>Aerobium</taxon>
    </lineage>
</organism>
<feature type="transmembrane region" description="Helical" evidence="2">
    <location>
        <begin position="36"/>
        <end position="58"/>
    </location>
</feature>
<accession>A0A1I3J4D6</accession>
<keyword evidence="2" id="KW-1133">Transmembrane helix</keyword>
<feature type="region of interest" description="Disordered" evidence="1">
    <location>
        <begin position="74"/>
        <end position="96"/>
    </location>
</feature>
<dbReference type="Pfam" id="PF08239">
    <property type="entry name" value="SH3_3"/>
    <property type="match status" value="1"/>
</dbReference>
<feature type="domain" description="SH3b" evidence="3">
    <location>
        <begin position="181"/>
        <end position="230"/>
    </location>
</feature>
<protein>
    <submittedName>
        <fullName evidence="4">SH3 domain-containing protein</fullName>
    </submittedName>
</protein>
<evidence type="ECO:0000259" key="3">
    <source>
        <dbReference type="Pfam" id="PF08239"/>
    </source>
</evidence>
<evidence type="ECO:0000313" key="5">
    <source>
        <dbReference type="Proteomes" id="UP000242763"/>
    </source>
</evidence>
<evidence type="ECO:0000256" key="1">
    <source>
        <dbReference type="SAM" id="MobiDB-lite"/>
    </source>
</evidence>
<dbReference type="RefSeq" id="WP_175556622.1">
    <property type="nucleotide sequence ID" value="NZ_FORF01000003.1"/>
</dbReference>
<name>A0A1I3J4D6_9HYPH</name>
<feature type="region of interest" description="Disordered" evidence="1">
    <location>
        <begin position="1"/>
        <end position="24"/>
    </location>
</feature>
<proteinExistence type="predicted"/>
<evidence type="ECO:0000313" key="4">
    <source>
        <dbReference type="EMBL" id="SFI55049.1"/>
    </source>
</evidence>
<dbReference type="AlphaFoldDB" id="A0A1I3J4D6"/>
<gene>
    <name evidence="4" type="ORF">SAMN03080618_00784</name>
</gene>